<gene>
    <name evidence="1" type="ORF">L3X38_031552</name>
</gene>
<evidence type="ECO:0000313" key="1">
    <source>
        <dbReference type="EMBL" id="KAI5322480.1"/>
    </source>
</evidence>
<name>A0AAD4YV12_PRUDU</name>
<dbReference type="Proteomes" id="UP001054821">
    <property type="component" value="Chromosome 6"/>
</dbReference>
<dbReference type="EMBL" id="JAJFAZ020000006">
    <property type="protein sequence ID" value="KAI5322480.1"/>
    <property type="molecule type" value="Genomic_DNA"/>
</dbReference>
<dbReference type="AlphaFoldDB" id="A0AAD4YV12"/>
<evidence type="ECO:0000313" key="2">
    <source>
        <dbReference type="Proteomes" id="UP001054821"/>
    </source>
</evidence>
<reference evidence="1 2" key="1">
    <citation type="journal article" date="2022" name="G3 (Bethesda)">
        <title>Whole-genome sequence and methylome profiling of the almond [Prunus dulcis (Mill.) D.A. Webb] cultivar 'Nonpareil'.</title>
        <authorList>
            <person name="D'Amico-Willman K.M."/>
            <person name="Ouma W.Z."/>
            <person name="Meulia T."/>
            <person name="Sideli G.M."/>
            <person name="Gradziel T.M."/>
            <person name="Fresnedo-Ramirez J."/>
        </authorList>
    </citation>
    <scope>NUCLEOTIDE SEQUENCE [LARGE SCALE GENOMIC DNA]</scope>
    <source>
        <strain evidence="1">Clone GOH B32 T37-40</strain>
    </source>
</reference>
<proteinExistence type="predicted"/>
<sequence>MHAKKLKSQIAGLEASLVGPPQRYQGYNNIGNSGKIRMANTSLLVSKKIIQMDMFQVEERGFYVKLVCNKVQGVAASLY</sequence>
<protein>
    <submittedName>
        <fullName evidence="1">Uncharacterized protein</fullName>
    </submittedName>
</protein>
<organism evidence="1 2">
    <name type="scientific">Prunus dulcis</name>
    <name type="common">Almond</name>
    <name type="synonym">Amygdalus dulcis</name>
    <dbReference type="NCBI Taxonomy" id="3755"/>
    <lineage>
        <taxon>Eukaryota</taxon>
        <taxon>Viridiplantae</taxon>
        <taxon>Streptophyta</taxon>
        <taxon>Embryophyta</taxon>
        <taxon>Tracheophyta</taxon>
        <taxon>Spermatophyta</taxon>
        <taxon>Magnoliopsida</taxon>
        <taxon>eudicotyledons</taxon>
        <taxon>Gunneridae</taxon>
        <taxon>Pentapetalae</taxon>
        <taxon>rosids</taxon>
        <taxon>fabids</taxon>
        <taxon>Rosales</taxon>
        <taxon>Rosaceae</taxon>
        <taxon>Amygdaloideae</taxon>
        <taxon>Amygdaleae</taxon>
        <taxon>Prunus</taxon>
    </lineage>
</organism>
<accession>A0AAD4YV12</accession>
<keyword evidence="2" id="KW-1185">Reference proteome</keyword>
<comment type="caution">
    <text evidence="1">The sequence shown here is derived from an EMBL/GenBank/DDBJ whole genome shotgun (WGS) entry which is preliminary data.</text>
</comment>